<evidence type="ECO:0000313" key="5">
    <source>
        <dbReference type="Proteomes" id="UP000485058"/>
    </source>
</evidence>
<dbReference type="PANTHER" id="PTHR12932:SF9">
    <property type="entry name" value="TUBULIN POLYMERIZATION-PROMOTING PROTEIN HOMOLOG"/>
    <property type="match status" value="1"/>
</dbReference>
<sequence>MSITGESQCKGDEERVVYINPSSLASGGIAEKASAIFRVYDTDGKNVLEHENMMLALAELGVLNGLTVKKLTEILSIGSDVGTKGRSYSLQEFVSFYERLAHYQAKAARQERIKSLSRTPGIPEGAESNELIKRVFCNYCKYTVGSGRVTYNEAEPQMTSTQYVKLCQDLGLVQPSGPLNVVSIDVIFHKFRPQGGRRIPFPQFLKALSAAAEESSMAVFELLDGLGAQIKPAKVFVAPQPMLYRQETRSTEQSRFKVYNTPEIVLEESSDEDSMEDDDLPALSRRPRPAGGAADERGAGSARTSPAAIPRSSDEVPSLPADAPAWVSQMIGKMGVLEQQLQGVKQQVGPAPGQLL</sequence>
<evidence type="ECO:0000313" key="4">
    <source>
        <dbReference type="EMBL" id="GFH09387.1"/>
    </source>
</evidence>
<dbReference type="Pfam" id="PF05517">
    <property type="entry name" value="p25-alpha"/>
    <property type="match status" value="1"/>
</dbReference>
<dbReference type="InterPro" id="IPR002048">
    <property type="entry name" value="EF_hand_dom"/>
</dbReference>
<name>A0A699YGV3_HAELA</name>
<organism evidence="4 5">
    <name type="scientific">Haematococcus lacustris</name>
    <name type="common">Green alga</name>
    <name type="synonym">Haematococcus pluvialis</name>
    <dbReference type="NCBI Taxonomy" id="44745"/>
    <lineage>
        <taxon>Eukaryota</taxon>
        <taxon>Viridiplantae</taxon>
        <taxon>Chlorophyta</taxon>
        <taxon>core chlorophytes</taxon>
        <taxon>Chlorophyceae</taxon>
        <taxon>CS clade</taxon>
        <taxon>Chlamydomonadales</taxon>
        <taxon>Haematococcaceae</taxon>
        <taxon>Haematococcus</taxon>
    </lineage>
</organism>
<dbReference type="GO" id="GO:0005874">
    <property type="term" value="C:microtubule"/>
    <property type="evidence" value="ECO:0007669"/>
    <property type="project" value="TreeGrafter"/>
</dbReference>
<accession>A0A699YGV3</accession>
<dbReference type="InterPro" id="IPR008907">
    <property type="entry name" value="TPP/p25"/>
</dbReference>
<feature type="domain" description="EF-hand" evidence="3">
    <location>
        <begin position="28"/>
        <end position="63"/>
    </location>
</feature>
<dbReference type="EMBL" id="BLLF01000230">
    <property type="protein sequence ID" value="GFH09387.1"/>
    <property type="molecule type" value="Genomic_DNA"/>
</dbReference>
<dbReference type="PROSITE" id="PS50222">
    <property type="entry name" value="EF_HAND_2"/>
    <property type="match status" value="1"/>
</dbReference>
<dbReference type="GO" id="GO:0032273">
    <property type="term" value="P:positive regulation of protein polymerization"/>
    <property type="evidence" value="ECO:0007669"/>
    <property type="project" value="TreeGrafter"/>
</dbReference>
<keyword evidence="5" id="KW-1185">Reference proteome</keyword>
<dbReference type="GO" id="GO:0005509">
    <property type="term" value="F:calcium ion binding"/>
    <property type="evidence" value="ECO:0007669"/>
    <property type="project" value="InterPro"/>
</dbReference>
<dbReference type="GO" id="GO:0046785">
    <property type="term" value="P:microtubule polymerization"/>
    <property type="evidence" value="ECO:0007669"/>
    <property type="project" value="InterPro"/>
</dbReference>
<dbReference type="Proteomes" id="UP000485058">
    <property type="component" value="Unassembled WGS sequence"/>
</dbReference>
<dbReference type="SUPFAM" id="SSF47473">
    <property type="entry name" value="EF-hand"/>
    <property type="match status" value="2"/>
</dbReference>
<protein>
    <recommendedName>
        <fullName evidence="3">EF-hand domain-containing protein</fullName>
    </recommendedName>
</protein>
<evidence type="ECO:0000256" key="1">
    <source>
        <dbReference type="ARBA" id="ARBA00010994"/>
    </source>
</evidence>
<dbReference type="AlphaFoldDB" id="A0A699YGV3"/>
<feature type="non-terminal residue" evidence="4">
    <location>
        <position position="1"/>
    </location>
</feature>
<dbReference type="PANTHER" id="PTHR12932">
    <property type="entry name" value="P25 ALPHA-RELATED"/>
    <property type="match status" value="1"/>
</dbReference>
<proteinExistence type="inferred from homology"/>
<dbReference type="InterPro" id="IPR011992">
    <property type="entry name" value="EF-hand-dom_pair"/>
</dbReference>
<feature type="region of interest" description="Disordered" evidence="2">
    <location>
        <begin position="265"/>
        <end position="321"/>
    </location>
</feature>
<feature type="compositionally biased region" description="Acidic residues" evidence="2">
    <location>
        <begin position="265"/>
        <end position="280"/>
    </location>
</feature>
<comment type="similarity">
    <text evidence="1">Belongs to the TPPP family.</text>
</comment>
<evidence type="ECO:0000256" key="2">
    <source>
        <dbReference type="SAM" id="MobiDB-lite"/>
    </source>
</evidence>
<dbReference type="GO" id="GO:0015631">
    <property type="term" value="F:tubulin binding"/>
    <property type="evidence" value="ECO:0007669"/>
    <property type="project" value="InterPro"/>
</dbReference>
<evidence type="ECO:0000259" key="3">
    <source>
        <dbReference type="PROSITE" id="PS50222"/>
    </source>
</evidence>
<comment type="caution">
    <text evidence="4">The sequence shown here is derived from an EMBL/GenBank/DDBJ whole genome shotgun (WGS) entry which is preliminary data.</text>
</comment>
<dbReference type="GO" id="GO:0001578">
    <property type="term" value="P:microtubule bundle formation"/>
    <property type="evidence" value="ECO:0007669"/>
    <property type="project" value="TreeGrafter"/>
</dbReference>
<dbReference type="Gene3D" id="1.10.238.10">
    <property type="entry name" value="EF-hand"/>
    <property type="match status" value="2"/>
</dbReference>
<reference evidence="4 5" key="1">
    <citation type="submission" date="2020-02" db="EMBL/GenBank/DDBJ databases">
        <title>Draft genome sequence of Haematococcus lacustris strain NIES-144.</title>
        <authorList>
            <person name="Morimoto D."/>
            <person name="Nakagawa S."/>
            <person name="Yoshida T."/>
            <person name="Sawayama S."/>
        </authorList>
    </citation>
    <scope>NUCLEOTIDE SEQUENCE [LARGE SCALE GENOMIC DNA]</scope>
    <source>
        <strain evidence="4 5">NIES-144</strain>
    </source>
</reference>
<gene>
    <name evidence="4" type="ORF">HaLaN_04511</name>
</gene>